<evidence type="ECO:0000256" key="2">
    <source>
        <dbReference type="ARBA" id="ARBA00004496"/>
    </source>
</evidence>
<evidence type="ECO:0000256" key="8">
    <source>
        <dbReference type="ARBA" id="ARBA00022741"/>
    </source>
</evidence>
<evidence type="ECO:0000256" key="5">
    <source>
        <dbReference type="ARBA" id="ARBA00022490"/>
    </source>
</evidence>
<evidence type="ECO:0000256" key="1">
    <source>
        <dbReference type="ARBA" id="ARBA00001946"/>
    </source>
</evidence>
<accession>A0A1J1HFH4</accession>
<feature type="compositionally biased region" description="Low complexity" evidence="16">
    <location>
        <begin position="1325"/>
        <end position="1342"/>
    </location>
</feature>
<evidence type="ECO:0000256" key="12">
    <source>
        <dbReference type="ARBA" id="ARBA00047899"/>
    </source>
</evidence>
<feature type="region of interest" description="Disordered" evidence="16">
    <location>
        <begin position="1314"/>
        <end position="1342"/>
    </location>
</feature>
<feature type="region of interest" description="Disordered" evidence="16">
    <location>
        <begin position="1031"/>
        <end position="1051"/>
    </location>
</feature>
<keyword evidence="5" id="KW-0963">Cytoplasm</keyword>
<dbReference type="InterPro" id="IPR056865">
    <property type="entry name" value="CCTL2_WNK"/>
</dbReference>
<evidence type="ECO:0000256" key="15">
    <source>
        <dbReference type="SAM" id="Coils"/>
    </source>
</evidence>
<keyword evidence="19" id="KW-1185">Reference proteome</keyword>
<evidence type="ECO:0000313" key="19">
    <source>
        <dbReference type="Proteomes" id="UP000183832"/>
    </source>
</evidence>
<feature type="region of interest" description="Disordered" evidence="16">
    <location>
        <begin position="858"/>
        <end position="879"/>
    </location>
</feature>
<keyword evidence="4" id="KW-0217">Developmental protein</keyword>
<organism evidence="18 19">
    <name type="scientific">Clunio marinus</name>
    <dbReference type="NCBI Taxonomy" id="568069"/>
    <lineage>
        <taxon>Eukaryota</taxon>
        <taxon>Metazoa</taxon>
        <taxon>Ecdysozoa</taxon>
        <taxon>Arthropoda</taxon>
        <taxon>Hexapoda</taxon>
        <taxon>Insecta</taxon>
        <taxon>Pterygota</taxon>
        <taxon>Neoptera</taxon>
        <taxon>Endopterygota</taxon>
        <taxon>Diptera</taxon>
        <taxon>Nematocera</taxon>
        <taxon>Chironomoidea</taxon>
        <taxon>Chironomidae</taxon>
        <taxon>Clunio</taxon>
    </lineage>
</organism>
<dbReference type="OrthoDB" id="4062651at2759"/>
<evidence type="ECO:0000256" key="4">
    <source>
        <dbReference type="ARBA" id="ARBA00022473"/>
    </source>
</evidence>
<evidence type="ECO:0000256" key="3">
    <source>
        <dbReference type="ARBA" id="ARBA00012513"/>
    </source>
</evidence>
<feature type="region of interest" description="Disordered" evidence="16">
    <location>
        <begin position="579"/>
        <end position="647"/>
    </location>
</feature>
<comment type="subcellular location">
    <subcellularLocation>
        <location evidence="2">Cytoplasm</location>
    </subcellularLocation>
</comment>
<comment type="catalytic activity">
    <reaction evidence="13">
        <text>L-seryl-[protein] + ATP = O-phospho-L-seryl-[protein] + ADP + H(+)</text>
        <dbReference type="Rhea" id="RHEA:17989"/>
        <dbReference type="Rhea" id="RHEA-COMP:9863"/>
        <dbReference type="Rhea" id="RHEA-COMP:11604"/>
        <dbReference type="ChEBI" id="CHEBI:15378"/>
        <dbReference type="ChEBI" id="CHEBI:29999"/>
        <dbReference type="ChEBI" id="CHEBI:30616"/>
        <dbReference type="ChEBI" id="CHEBI:83421"/>
        <dbReference type="ChEBI" id="CHEBI:456216"/>
        <dbReference type="EC" id="2.7.11.1"/>
    </reaction>
</comment>
<dbReference type="Pfam" id="PF24889">
    <property type="entry name" value="CCTL2_WNK"/>
    <property type="match status" value="1"/>
</dbReference>
<feature type="compositionally biased region" description="Low complexity" evidence="16">
    <location>
        <begin position="1"/>
        <end position="22"/>
    </location>
</feature>
<feature type="region of interest" description="Disordered" evidence="16">
    <location>
        <begin position="1"/>
        <end position="32"/>
    </location>
</feature>
<dbReference type="GO" id="GO:0004674">
    <property type="term" value="F:protein serine/threonine kinase activity"/>
    <property type="evidence" value="ECO:0007669"/>
    <property type="project" value="UniProtKB-KW"/>
</dbReference>
<feature type="region of interest" description="Disordered" evidence="16">
    <location>
        <begin position="734"/>
        <end position="754"/>
    </location>
</feature>
<feature type="region of interest" description="Disordered" evidence="16">
    <location>
        <begin position="791"/>
        <end position="836"/>
    </location>
</feature>
<keyword evidence="7" id="KW-0808">Transferase</keyword>
<evidence type="ECO:0000256" key="14">
    <source>
        <dbReference type="ARBA" id="ARBA00061662"/>
    </source>
</evidence>
<name>A0A1J1HFH4_9DIPT</name>
<dbReference type="SUPFAM" id="SSF56112">
    <property type="entry name" value="Protein kinase-like (PK-like)"/>
    <property type="match status" value="1"/>
</dbReference>
<keyword evidence="9" id="KW-0418">Kinase</keyword>
<dbReference type="GO" id="GO:0140693">
    <property type="term" value="F:molecular condensate scaffold activity"/>
    <property type="evidence" value="ECO:0007669"/>
    <property type="project" value="UniProtKB-ARBA"/>
</dbReference>
<feature type="coiled-coil region" evidence="15">
    <location>
        <begin position="480"/>
        <end position="507"/>
    </location>
</feature>
<evidence type="ECO:0000313" key="18">
    <source>
        <dbReference type="EMBL" id="CRK86595.1"/>
    </source>
</evidence>
<feature type="domain" description="Protein kinase" evidence="17">
    <location>
        <begin position="208"/>
        <end position="483"/>
    </location>
</feature>
<keyword evidence="11 15" id="KW-0175">Coiled coil</keyword>
<gene>
    <name evidence="18" type="primary">putative Serine</name>
    <name evidence="18" type="synonym">threonine-protein kinase WNK1</name>
    <name evidence="18" type="ORF">CLUMA_CG000201</name>
</gene>
<evidence type="ECO:0000256" key="10">
    <source>
        <dbReference type="ARBA" id="ARBA00022840"/>
    </source>
</evidence>
<evidence type="ECO:0000256" key="11">
    <source>
        <dbReference type="ARBA" id="ARBA00023054"/>
    </source>
</evidence>
<dbReference type="InterPro" id="IPR000719">
    <property type="entry name" value="Prot_kinase_dom"/>
</dbReference>
<dbReference type="PANTHER" id="PTHR13902">
    <property type="entry name" value="SERINE/THREONINE-PROTEIN KINASE WNK WITH NO LYSINE -RELATED"/>
    <property type="match status" value="1"/>
</dbReference>
<dbReference type="Pfam" id="PF00069">
    <property type="entry name" value="Pkinase"/>
    <property type="match status" value="1"/>
</dbReference>
<dbReference type="GO" id="GO:0071474">
    <property type="term" value="P:cellular hyperosmotic response"/>
    <property type="evidence" value="ECO:0007669"/>
    <property type="project" value="UniProtKB-ARBA"/>
</dbReference>
<keyword evidence="10" id="KW-0067">ATP-binding</keyword>
<evidence type="ECO:0000256" key="13">
    <source>
        <dbReference type="ARBA" id="ARBA00048679"/>
    </source>
</evidence>
<feature type="non-terminal residue" evidence="18">
    <location>
        <position position="1899"/>
    </location>
</feature>
<protein>
    <recommendedName>
        <fullName evidence="3">non-specific serine/threonine protein kinase</fullName>
        <ecNumber evidence="3">2.7.11.1</ecNumber>
    </recommendedName>
</protein>
<proteinExistence type="inferred from homology"/>
<dbReference type="Gene3D" id="3.10.20.90">
    <property type="entry name" value="Phosphatidylinositol 3-kinase Catalytic Subunit, Chain A, domain 1"/>
    <property type="match status" value="1"/>
</dbReference>
<evidence type="ECO:0000259" key="17">
    <source>
        <dbReference type="PROSITE" id="PS50011"/>
    </source>
</evidence>
<dbReference type="Proteomes" id="UP000183832">
    <property type="component" value="Unassembled WGS sequence"/>
</dbReference>
<evidence type="ECO:0000256" key="7">
    <source>
        <dbReference type="ARBA" id="ARBA00022679"/>
    </source>
</evidence>
<comment type="similarity">
    <text evidence="14">Belongs to the protein kinase superfamily. Ser/Thr protein kinase family. WNK subfamily.</text>
</comment>
<keyword evidence="6" id="KW-0723">Serine/threonine-protein kinase</keyword>
<sequence length="1899" mass="214602">MSLSRSSSIKSSSSADLSPSDHNSSRECQNSLHDHCGGKAVICEKAEKINEIDAAVEAIELHDVKAKEPPLPPPRPATPPIVDIEALRQANTNSSHSFQQKASRFYRKSLENTNMGVFVAKGCVYDSSNDTIETEYPRNLDDNIEILSREEEKIEEEFKATTGEDRMIPFGPQYDPKEAHRQLQLQKEKDKDDDEDEPIGVSPCGRFFKYDIEVGRGSFKTVFRGLDSHTGVAVAWCELLDKKVNKAERQRFREEAEMLKKLQHPNIVRFYNYWETSIARKKNIVLVTELMLSGTLKSYLRRFKKINQKVLRSWCRQILKGLTFLHSRSPPIIHRDLKCDNIFITGTTGSVKIGDLGLATLKNRSYAKSVIGTPEFMAPEMYEEHYDEAVDVYAFGMCMLEMATSEYPYNECSGPAQIYKKVTSGIKPASFDKVENVEKTKQFNLILILLSMIDEMTNEMFKSGLIMEEDSRAVSKLLKVQVLTLVKDRQEREAAAKERELAKLKVIDQQQQKLIGNGCIQSKMASNHIPNNVAATQQQDSSHQKVMPQMTILNQQTFSKDINTASLNSNQQTSTIQMLPQQPHVPKNVLTTNPTQDQNVRSQQQTTQVSQQHPLKQGESDSGSNEPQSFMNNNQNKKQRRPNKSTERYPKLVVLSLTEEKIVECEMEVKPKTVTFKFDVYEVNPVEVANDLVTQDLLSEEQSQVFIDMIREIVKQVKQNSKQIPIVQRPLKYRQRDEMTSSGGGHPSSSSSLTNMFDPHIYACQSLVSGSINSNSAITDDAQKPQNIAAAVTPSGSPQKPSHKHVTSNTVIPIQSTESETPKNKQSEEGNCSDSSFLLNNALNNNLNQSTSTAATTYRSMNSTNISRRSSSTTDNNILSIESTPENTVLHSQSTMNEQKHLSSAITISSLDLNQTIKQSPVRKLSRFLISPTVIETVNHELVVQEGTQVPVSSTQIHDSQQKSIEMNINEENFPRLEATESEVQPQQLMGSGFRMPETLEQLKIELENITHAHVSRSSKEIFSTQQSLVQGTGSGQNQDMNDEIPDPVSEGRIENSTDCQSNEIGSMTTNDNTSVYNSRRTSADINTNPTDLMSTASGGGIMEEVEESILHNDMSAAQVTLDDTVRARTTFQQPVSHQMSIENSGQNTLAELHQKLTLLTTQQTSTAQQETQLNQATAYDGSYIDLQKQQLFSEISSPATASSPSCETHVQQQDVAKITPKISQLSELDQQLSKLHNQRAVLQQQPPTIQSYSEAVRQSPTTVQQQFVPHVNLIQQNQDLSLSSAQQSKPSASIDNSIKKLSRFSIYPQTVQKSTQNYSDSDQRQQQSQTSILSPATPSQQNQAQIFFQQHHGGVPLKSGQLNGKYYRTRSLSQNLQQIFHPNRQPHSRSQNNLTVIGEPTPAPLVKSSSKQGLLNNPLPSPQSSKVFLDSSTSLSIPSTLHVPKINFSPFSESSFNVPIFNFNPPLLKLDKPSVKLKGFHLDGHRRQEYVRSFSTDIPKSTRSLMKRQSLEERRSFNYELINGRYNINEAVKENDELLRKHSDSKNYFSHHEVPKSPSSSLSYLQTSFKAKLASLFRNKEKYTIAEPIVKNSNYKTLRPCISCQSLPTMTTKRKKSIKKDGRKVIPTLRQIKKTSSLQQYKDNRRMLRLNINPPVLGGSYDNIIMLDLKDDENIRNYDTYHGRPLICNPKHSFKSLYKHQRQLSESDDTTTISFDYDSDDENTHSHLPSINSRIHHVTTNSNVPTNSKPFPFPLYHQTSASSFPNRCDNPKIIQQLQPLLGRFEKQQSYSSVSIPSKNVHMINKYSNQMIKAFFTSAAEPSDDFPLELENHHLDTARNMLKCMQLKPQIRQQLTLLLQRQHLEEQELRLRHWMELEKFHKGLVTLMGFNLKIMYLVY</sequence>
<feature type="compositionally biased region" description="Polar residues" evidence="16">
    <location>
        <begin position="1031"/>
        <end position="1040"/>
    </location>
</feature>
<comment type="catalytic activity">
    <reaction evidence="12">
        <text>L-threonyl-[protein] + ATP = O-phospho-L-threonyl-[protein] + ADP + H(+)</text>
        <dbReference type="Rhea" id="RHEA:46608"/>
        <dbReference type="Rhea" id="RHEA-COMP:11060"/>
        <dbReference type="Rhea" id="RHEA-COMP:11605"/>
        <dbReference type="ChEBI" id="CHEBI:15378"/>
        <dbReference type="ChEBI" id="CHEBI:30013"/>
        <dbReference type="ChEBI" id="CHEBI:30616"/>
        <dbReference type="ChEBI" id="CHEBI:61977"/>
        <dbReference type="ChEBI" id="CHEBI:456216"/>
        <dbReference type="EC" id="2.7.11.1"/>
    </reaction>
</comment>
<dbReference type="EMBL" id="CVRI01000001">
    <property type="protein sequence ID" value="CRK86595.1"/>
    <property type="molecule type" value="Genomic_DNA"/>
</dbReference>
<dbReference type="Gene3D" id="1.10.510.10">
    <property type="entry name" value="Transferase(Phosphotransferase) domain 1"/>
    <property type="match status" value="1"/>
</dbReference>
<feature type="compositionally biased region" description="Low complexity" evidence="16">
    <location>
        <begin position="858"/>
        <end position="877"/>
    </location>
</feature>
<dbReference type="Gene3D" id="3.30.200.20">
    <property type="entry name" value="Phosphorylase Kinase, domain 1"/>
    <property type="match status" value="1"/>
</dbReference>
<comment type="cofactor">
    <cofactor evidence="1">
        <name>Mg(2+)</name>
        <dbReference type="ChEBI" id="CHEBI:18420"/>
    </cofactor>
</comment>
<feature type="compositionally biased region" description="Polar residues" evidence="16">
    <location>
        <begin position="807"/>
        <end position="819"/>
    </location>
</feature>
<feature type="compositionally biased region" description="Polar residues" evidence="16">
    <location>
        <begin position="620"/>
        <end position="631"/>
    </location>
</feature>
<dbReference type="CDD" id="cd13983">
    <property type="entry name" value="STKc_WNK"/>
    <property type="match status" value="1"/>
</dbReference>
<dbReference type="PROSITE" id="PS50011">
    <property type="entry name" value="PROTEIN_KINASE_DOM"/>
    <property type="match status" value="1"/>
</dbReference>
<feature type="compositionally biased region" description="Basic and acidic residues" evidence="16">
    <location>
        <begin position="175"/>
        <end position="190"/>
    </location>
</feature>
<feature type="region of interest" description="Disordered" evidence="16">
    <location>
        <begin position="1383"/>
        <end position="1420"/>
    </location>
</feature>
<dbReference type="InterPro" id="IPR008271">
    <property type="entry name" value="Ser/Thr_kinase_AS"/>
</dbReference>
<dbReference type="STRING" id="568069.A0A1J1HFH4"/>
<dbReference type="EC" id="2.7.11.1" evidence="3"/>
<dbReference type="SMART" id="SM00220">
    <property type="entry name" value="S_TKc"/>
    <property type="match status" value="1"/>
</dbReference>
<dbReference type="FunFam" id="3.30.200.20:FF:001054">
    <property type="entry name" value="Serine/threonine-protein kinase WNK1"/>
    <property type="match status" value="1"/>
</dbReference>
<dbReference type="InterPro" id="IPR050588">
    <property type="entry name" value="WNK_Ser-Thr_kinase"/>
</dbReference>
<evidence type="ECO:0000256" key="9">
    <source>
        <dbReference type="ARBA" id="ARBA00022777"/>
    </source>
</evidence>
<keyword evidence="8" id="KW-0547">Nucleotide-binding</keyword>
<dbReference type="GO" id="GO:0140694">
    <property type="term" value="P:membraneless organelle assembly"/>
    <property type="evidence" value="ECO:0007669"/>
    <property type="project" value="UniProtKB-ARBA"/>
</dbReference>
<evidence type="ECO:0000256" key="16">
    <source>
        <dbReference type="SAM" id="MobiDB-lite"/>
    </source>
</evidence>
<dbReference type="PROSITE" id="PS00108">
    <property type="entry name" value="PROTEIN_KINASE_ST"/>
    <property type="match status" value="1"/>
</dbReference>
<dbReference type="GO" id="GO:0005737">
    <property type="term" value="C:cytoplasm"/>
    <property type="evidence" value="ECO:0007669"/>
    <property type="project" value="UniProtKB-SubCell"/>
</dbReference>
<dbReference type="GO" id="GO:0005524">
    <property type="term" value="F:ATP binding"/>
    <property type="evidence" value="ECO:0007669"/>
    <property type="project" value="UniProtKB-KW"/>
</dbReference>
<dbReference type="FunFam" id="1.10.510.10:FF:000006">
    <property type="entry name" value="Serine/threonine-protein kinase WNK1 isoform 2"/>
    <property type="match status" value="1"/>
</dbReference>
<evidence type="ECO:0000256" key="6">
    <source>
        <dbReference type="ARBA" id="ARBA00022527"/>
    </source>
</evidence>
<dbReference type="InterPro" id="IPR011009">
    <property type="entry name" value="Kinase-like_dom_sf"/>
</dbReference>
<reference evidence="18 19" key="1">
    <citation type="submission" date="2015-04" db="EMBL/GenBank/DDBJ databases">
        <authorList>
            <person name="Syromyatnikov M.Y."/>
            <person name="Popov V.N."/>
        </authorList>
    </citation>
    <scope>NUCLEOTIDE SEQUENCE [LARGE SCALE GENOMIC DNA]</scope>
</reference>
<dbReference type="GO" id="GO:0006884">
    <property type="term" value="P:cell volume homeostasis"/>
    <property type="evidence" value="ECO:0007669"/>
    <property type="project" value="UniProtKB-ARBA"/>
</dbReference>
<feature type="compositionally biased region" description="Low complexity" evidence="16">
    <location>
        <begin position="595"/>
        <end position="612"/>
    </location>
</feature>
<feature type="region of interest" description="Disordered" evidence="16">
    <location>
        <begin position="169"/>
        <end position="197"/>
    </location>
</feature>